<sequence length="25" mass="3027">MPKRFANFRIVVVQLVYHFQGSIYL</sequence>
<reference evidence="1" key="1">
    <citation type="submission" date="2018-02" db="EMBL/GenBank/DDBJ databases">
        <title>Rhizophora mucronata_Transcriptome.</title>
        <authorList>
            <person name="Meera S.P."/>
            <person name="Sreeshan A."/>
            <person name="Augustine A."/>
        </authorList>
    </citation>
    <scope>NUCLEOTIDE SEQUENCE</scope>
    <source>
        <tissue evidence="1">Leaf</tissue>
    </source>
</reference>
<name>A0A2P2Q1U2_RHIMU</name>
<dbReference type="AlphaFoldDB" id="A0A2P2Q1U2"/>
<dbReference type="EMBL" id="GGEC01080428">
    <property type="protein sequence ID" value="MBX60912.1"/>
    <property type="molecule type" value="Transcribed_RNA"/>
</dbReference>
<proteinExistence type="predicted"/>
<organism evidence="1">
    <name type="scientific">Rhizophora mucronata</name>
    <name type="common">Asiatic mangrove</name>
    <dbReference type="NCBI Taxonomy" id="61149"/>
    <lineage>
        <taxon>Eukaryota</taxon>
        <taxon>Viridiplantae</taxon>
        <taxon>Streptophyta</taxon>
        <taxon>Embryophyta</taxon>
        <taxon>Tracheophyta</taxon>
        <taxon>Spermatophyta</taxon>
        <taxon>Magnoliopsida</taxon>
        <taxon>eudicotyledons</taxon>
        <taxon>Gunneridae</taxon>
        <taxon>Pentapetalae</taxon>
        <taxon>rosids</taxon>
        <taxon>fabids</taxon>
        <taxon>Malpighiales</taxon>
        <taxon>Rhizophoraceae</taxon>
        <taxon>Rhizophora</taxon>
    </lineage>
</organism>
<evidence type="ECO:0000313" key="1">
    <source>
        <dbReference type="EMBL" id="MBX60912.1"/>
    </source>
</evidence>
<protein>
    <submittedName>
        <fullName evidence="1">Uncharacterized protein</fullName>
    </submittedName>
</protein>
<accession>A0A2P2Q1U2</accession>